<reference evidence="12 13" key="1">
    <citation type="journal article" date="2017" name="Gigascience">
        <title>Draft genome of the honey bee ectoparasitic mite, Tropilaelaps mercedesae, is shaped by the parasitic life history.</title>
        <authorList>
            <person name="Dong X."/>
            <person name="Armstrong S.D."/>
            <person name="Xia D."/>
            <person name="Makepeace B.L."/>
            <person name="Darby A.C."/>
            <person name="Kadowaki T."/>
        </authorList>
    </citation>
    <scope>NUCLEOTIDE SEQUENCE [LARGE SCALE GENOMIC DNA]</scope>
    <source>
        <strain evidence="12">Wuxi-XJTLU</strain>
    </source>
</reference>
<keyword evidence="3 10" id="KW-0813">Transport</keyword>
<dbReference type="STRING" id="418985.A0A1V9Y290"/>
<evidence type="ECO:0000256" key="4">
    <source>
        <dbReference type="ARBA" id="ARBA00022692"/>
    </source>
</evidence>
<dbReference type="EMBL" id="MNPL01000671">
    <property type="protein sequence ID" value="OQR79803.1"/>
    <property type="molecule type" value="Genomic_DNA"/>
</dbReference>
<dbReference type="AlphaFoldDB" id="A0A1V9Y290"/>
<dbReference type="GO" id="GO:0006839">
    <property type="term" value="P:mitochondrial transport"/>
    <property type="evidence" value="ECO:0007669"/>
    <property type="project" value="TreeGrafter"/>
</dbReference>
<evidence type="ECO:0000256" key="8">
    <source>
        <dbReference type="ARBA" id="ARBA00023136"/>
    </source>
</evidence>
<feature type="repeat" description="Solcar" evidence="9">
    <location>
        <begin position="153"/>
        <end position="241"/>
    </location>
</feature>
<evidence type="ECO:0000256" key="5">
    <source>
        <dbReference type="ARBA" id="ARBA00022737"/>
    </source>
</evidence>
<dbReference type="OrthoDB" id="14252at2759"/>
<feature type="transmembrane region" description="Helical" evidence="11">
    <location>
        <begin position="213"/>
        <end position="232"/>
    </location>
</feature>
<dbReference type="GO" id="GO:0015227">
    <property type="term" value="F:O-acyl-L-carnitine transmembrane transporter activity"/>
    <property type="evidence" value="ECO:0007669"/>
    <property type="project" value="TreeGrafter"/>
</dbReference>
<evidence type="ECO:0000256" key="10">
    <source>
        <dbReference type="RuleBase" id="RU000488"/>
    </source>
</evidence>
<dbReference type="Proteomes" id="UP000192247">
    <property type="component" value="Unassembled WGS sequence"/>
</dbReference>
<keyword evidence="6 11" id="KW-1133">Transmembrane helix</keyword>
<dbReference type="InterPro" id="IPR023395">
    <property type="entry name" value="MCP_dom_sf"/>
</dbReference>
<evidence type="ECO:0000256" key="3">
    <source>
        <dbReference type="ARBA" id="ARBA00022448"/>
    </source>
</evidence>
<comment type="similarity">
    <text evidence="2 10">Belongs to the mitochondrial carrier (TC 2.A.29) family.</text>
</comment>
<evidence type="ECO:0000256" key="2">
    <source>
        <dbReference type="ARBA" id="ARBA00006375"/>
    </source>
</evidence>
<comment type="caution">
    <text evidence="12">The sequence shown here is derived from an EMBL/GenBank/DDBJ whole genome shotgun (WGS) entry which is preliminary data.</text>
</comment>
<evidence type="ECO:0000256" key="11">
    <source>
        <dbReference type="SAM" id="Phobius"/>
    </source>
</evidence>
<organism evidence="12 13">
    <name type="scientific">Tropilaelaps mercedesae</name>
    <dbReference type="NCBI Taxonomy" id="418985"/>
    <lineage>
        <taxon>Eukaryota</taxon>
        <taxon>Metazoa</taxon>
        <taxon>Ecdysozoa</taxon>
        <taxon>Arthropoda</taxon>
        <taxon>Chelicerata</taxon>
        <taxon>Arachnida</taxon>
        <taxon>Acari</taxon>
        <taxon>Parasitiformes</taxon>
        <taxon>Mesostigmata</taxon>
        <taxon>Gamasina</taxon>
        <taxon>Dermanyssoidea</taxon>
        <taxon>Laelapidae</taxon>
        <taxon>Tropilaelaps</taxon>
    </lineage>
</organism>
<dbReference type="InterPro" id="IPR002067">
    <property type="entry name" value="MCP"/>
</dbReference>
<dbReference type="Pfam" id="PF00153">
    <property type="entry name" value="Mito_carr"/>
    <property type="match status" value="3"/>
</dbReference>
<keyword evidence="5" id="KW-0677">Repeat</keyword>
<name>A0A1V9Y290_9ACAR</name>
<evidence type="ECO:0000313" key="12">
    <source>
        <dbReference type="EMBL" id="OQR79803.1"/>
    </source>
</evidence>
<gene>
    <name evidence="12" type="ORF">BIW11_00106</name>
</gene>
<feature type="repeat" description="Solcar" evidence="9">
    <location>
        <begin position="247"/>
        <end position="285"/>
    </location>
</feature>
<feature type="transmembrane region" description="Helical" evidence="11">
    <location>
        <begin position="116"/>
        <end position="135"/>
    </location>
</feature>
<dbReference type="InParanoid" id="A0A1V9Y290"/>
<feature type="transmembrane region" description="Helical" evidence="11">
    <location>
        <begin position="252"/>
        <end position="270"/>
    </location>
</feature>
<dbReference type="GO" id="GO:1902603">
    <property type="term" value="P:carnitine transmembrane transport"/>
    <property type="evidence" value="ECO:0007669"/>
    <property type="project" value="TreeGrafter"/>
</dbReference>
<dbReference type="PANTHER" id="PTHR45624">
    <property type="entry name" value="MITOCHONDRIAL BASIC AMINO ACIDS TRANSPORTER-RELATED"/>
    <property type="match status" value="1"/>
</dbReference>
<dbReference type="InterPro" id="IPR018108">
    <property type="entry name" value="MCP_transmembrane"/>
</dbReference>
<dbReference type="PROSITE" id="PS50920">
    <property type="entry name" value="SOLCAR"/>
    <property type="match status" value="3"/>
</dbReference>
<evidence type="ECO:0000256" key="6">
    <source>
        <dbReference type="ARBA" id="ARBA00022989"/>
    </source>
</evidence>
<feature type="repeat" description="Solcar" evidence="9">
    <location>
        <begin position="54"/>
        <end position="145"/>
    </location>
</feature>
<dbReference type="PRINTS" id="PR00926">
    <property type="entry name" value="MITOCARRIER"/>
</dbReference>
<comment type="subcellular location">
    <subcellularLocation>
        <location evidence="1">Mitochondrion membrane</location>
        <topology evidence="1">Multi-pass membrane protein</topology>
    </subcellularLocation>
</comment>
<keyword evidence="7" id="KW-0496">Mitochondrion</keyword>
<sequence length="285" mass="31295">MDNQDVPTDARVICPICSERHRGNISNGCDFRAKCKEILASEFNDSDDYGEPLGYYGRMFLAGGFGGMCLITTGHPLDTIKVRLQTMPRPRFGEPPLYTGTWDCIKKTFAQGGIRVFYKGMAAPLSSVALANAFYFLGYSIGKRVQQKQNEPLTYHQTILAAMSAAVFMTPVTIPTDRVKCLLQVQNQPGAQRFKGPIDCLWNLYKAGGIKNLYRGGSAATLLEMPASAVYFSVYEGVKNLPGDQESYVTRVLLAGGLAGALSWVVTLPLDMIKSRLMTSRGAKY</sequence>
<protein>
    <submittedName>
        <fullName evidence="12">Mitochondrial carnitine/acylcarnitine carrier protein-like</fullName>
    </submittedName>
</protein>
<keyword evidence="8 9" id="KW-0472">Membrane</keyword>
<evidence type="ECO:0000256" key="7">
    <source>
        <dbReference type="ARBA" id="ARBA00023128"/>
    </source>
</evidence>
<dbReference type="PANTHER" id="PTHR45624:SF4">
    <property type="entry name" value="CONGESTED-LIKE TRACHEA PROTEIN-RELATED"/>
    <property type="match status" value="1"/>
</dbReference>
<accession>A0A1V9Y290</accession>
<feature type="transmembrane region" description="Helical" evidence="11">
    <location>
        <begin position="55"/>
        <end position="77"/>
    </location>
</feature>
<feature type="transmembrane region" description="Helical" evidence="11">
    <location>
        <begin position="155"/>
        <end position="174"/>
    </location>
</feature>
<feature type="non-terminal residue" evidence="12">
    <location>
        <position position="285"/>
    </location>
</feature>
<evidence type="ECO:0000313" key="13">
    <source>
        <dbReference type="Proteomes" id="UP000192247"/>
    </source>
</evidence>
<dbReference type="Gene3D" id="1.50.40.10">
    <property type="entry name" value="Mitochondrial carrier domain"/>
    <property type="match status" value="1"/>
</dbReference>
<evidence type="ECO:0000256" key="1">
    <source>
        <dbReference type="ARBA" id="ARBA00004225"/>
    </source>
</evidence>
<proteinExistence type="inferred from homology"/>
<keyword evidence="13" id="KW-1185">Reference proteome</keyword>
<keyword evidence="4 9" id="KW-0812">Transmembrane</keyword>
<dbReference type="GO" id="GO:0031966">
    <property type="term" value="C:mitochondrial membrane"/>
    <property type="evidence" value="ECO:0007669"/>
    <property type="project" value="UniProtKB-SubCell"/>
</dbReference>
<evidence type="ECO:0000256" key="9">
    <source>
        <dbReference type="PROSITE-ProRule" id="PRU00282"/>
    </source>
</evidence>
<dbReference type="SUPFAM" id="SSF103506">
    <property type="entry name" value="Mitochondrial carrier"/>
    <property type="match status" value="1"/>
</dbReference>
<dbReference type="InterPro" id="IPR050567">
    <property type="entry name" value="Mitochondrial_Carrier"/>
</dbReference>